<dbReference type="PANTHER" id="PTHR38108:SF1">
    <property type="entry name" value="UPF0319 PROTEIN YCCT"/>
    <property type="match status" value="1"/>
</dbReference>
<evidence type="ECO:0000256" key="2">
    <source>
        <dbReference type="ARBA" id="ARBA00022729"/>
    </source>
</evidence>
<name>A0AAU6UHT5_UNCXX</name>
<accession>A0AAU6UHT5</accession>
<keyword evidence="2" id="KW-0732">Signal</keyword>
<dbReference type="EMBL" id="CP095346">
    <property type="protein sequence ID" value="XAG73795.1"/>
    <property type="molecule type" value="Genomic_DNA"/>
</dbReference>
<proteinExistence type="inferred from homology"/>
<dbReference type="PANTHER" id="PTHR38108">
    <property type="entry name" value="UPF0319 PROTEIN YCCT"/>
    <property type="match status" value="1"/>
</dbReference>
<evidence type="ECO:0000256" key="1">
    <source>
        <dbReference type="ARBA" id="ARBA00008490"/>
    </source>
</evidence>
<dbReference type="AlphaFoldDB" id="A0AAU6UHT5"/>
<evidence type="ECO:0000313" key="3">
    <source>
        <dbReference type="EMBL" id="XAG73795.1"/>
    </source>
</evidence>
<reference evidence="3" key="1">
    <citation type="submission" date="2022-03" db="EMBL/GenBank/DDBJ databases">
        <title>Sea Food Isolates.</title>
        <authorList>
            <person name="Li c."/>
        </authorList>
    </citation>
    <scope>NUCLEOTIDE SEQUENCE</scope>
    <source>
        <strain evidence="3">19NY04SH03</strain>
    </source>
</reference>
<sequence>MKVLPISLLISLLSISFSGYAVINVNFDRDIQLLAVNGESEGVNFGHRSELTLDPGEHQLLVRTERIIQMSGKQNKYKSPLIVLKVSGDSGVVNLTSAMTIRDESNAREFDRRPSLNIEVTQGNLVIDQDFIPGRSFAFMGDYTKQLRQFNRTESKAAINEVSMHSFTTHPTALVKDVPIDRDKLKAIQKIYLELDENQQKSFLSWAVSQ</sequence>
<dbReference type="InterPro" id="IPR018635">
    <property type="entry name" value="UPF0319"/>
</dbReference>
<gene>
    <name evidence="3" type="ORF">MRN42_04555</name>
</gene>
<comment type="similarity">
    <text evidence="1">Belongs to the UPF0319 family.</text>
</comment>
<dbReference type="Pfam" id="PF09829">
    <property type="entry name" value="DUF2057"/>
    <property type="match status" value="1"/>
</dbReference>
<organism evidence="3">
    <name type="scientific">bacterium 19NY04SH03</name>
    <dbReference type="NCBI Taxonomy" id="2920647"/>
    <lineage>
        <taxon>Bacteria</taxon>
    </lineage>
</organism>
<protein>
    <submittedName>
        <fullName evidence="3">DUF2057 domain-containing protein</fullName>
    </submittedName>
</protein>